<feature type="transmembrane region" description="Helical" evidence="1">
    <location>
        <begin position="34"/>
        <end position="54"/>
    </location>
</feature>
<evidence type="ECO:0000256" key="1">
    <source>
        <dbReference type="SAM" id="Phobius"/>
    </source>
</evidence>
<dbReference type="InterPro" id="IPR036412">
    <property type="entry name" value="HAD-like_sf"/>
</dbReference>
<reference evidence="2 3" key="1">
    <citation type="submission" date="2020-10" db="EMBL/GenBank/DDBJ databases">
        <title>The Coptis chinensis genome and diversification of protoberbering-type alkaloids.</title>
        <authorList>
            <person name="Wang B."/>
            <person name="Shu S."/>
            <person name="Song C."/>
            <person name="Liu Y."/>
        </authorList>
    </citation>
    <scope>NUCLEOTIDE SEQUENCE [LARGE SCALE GENOMIC DNA]</scope>
    <source>
        <strain evidence="2">HL-2020</strain>
        <tissue evidence="2">Leaf</tissue>
    </source>
</reference>
<sequence>MTGDGVNDAPALKKADIGIAIANSTDAARSAPTLSFGFMLLSLFYGSLIFHLSWCSSLQSVSCVED</sequence>
<accession>A0A835IR10</accession>
<dbReference type="SUPFAM" id="SSF56784">
    <property type="entry name" value="HAD-like"/>
    <property type="match status" value="1"/>
</dbReference>
<dbReference type="Gene3D" id="3.40.50.1000">
    <property type="entry name" value="HAD superfamily/HAD-like"/>
    <property type="match status" value="1"/>
</dbReference>
<protein>
    <submittedName>
        <fullName evidence="2">Uncharacterized protein</fullName>
    </submittedName>
</protein>
<dbReference type="InterPro" id="IPR023214">
    <property type="entry name" value="HAD_sf"/>
</dbReference>
<dbReference type="OrthoDB" id="2929958at2759"/>
<name>A0A835IR10_9MAGN</name>
<evidence type="ECO:0000313" key="3">
    <source>
        <dbReference type="Proteomes" id="UP000631114"/>
    </source>
</evidence>
<proteinExistence type="predicted"/>
<dbReference type="PANTHER" id="PTHR42861">
    <property type="entry name" value="CALCIUM-TRANSPORTING ATPASE"/>
    <property type="match status" value="1"/>
</dbReference>
<evidence type="ECO:0000313" key="2">
    <source>
        <dbReference type="EMBL" id="KAF9621979.1"/>
    </source>
</evidence>
<keyword evidence="1" id="KW-1133">Transmembrane helix</keyword>
<keyword evidence="1" id="KW-0472">Membrane</keyword>
<gene>
    <name evidence="2" type="ORF">IFM89_029199</name>
</gene>
<dbReference type="PRINTS" id="PR00119">
    <property type="entry name" value="CATATPASE"/>
</dbReference>
<dbReference type="EMBL" id="JADFTS010000002">
    <property type="protein sequence ID" value="KAF9621979.1"/>
    <property type="molecule type" value="Genomic_DNA"/>
</dbReference>
<keyword evidence="3" id="KW-1185">Reference proteome</keyword>
<organism evidence="2 3">
    <name type="scientific">Coptis chinensis</name>
    <dbReference type="NCBI Taxonomy" id="261450"/>
    <lineage>
        <taxon>Eukaryota</taxon>
        <taxon>Viridiplantae</taxon>
        <taxon>Streptophyta</taxon>
        <taxon>Embryophyta</taxon>
        <taxon>Tracheophyta</taxon>
        <taxon>Spermatophyta</taxon>
        <taxon>Magnoliopsida</taxon>
        <taxon>Ranunculales</taxon>
        <taxon>Ranunculaceae</taxon>
        <taxon>Coptidoideae</taxon>
        <taxon>Coptis</taxon>
    </lineage>
</organism>
<keyword evidence="1" id="KW-0812">Transmembrane</keyword>
<comment type="caution">
    <text evidence="2">The sequence shown here is derived from an EMBL/GenBank/DDBJ whole genome shotgun (WGS) entry which is preliminary data.</text>
</comment>
<dbReference type="AlphaFoldDB" id="A0A835IR10"/>
<dbReference type="Proteomes" id="UP000631114">
    <property type="component" value="Unassembled WGS sequence"/>
</dbReference>